<proteinExistence type="predicted"/>
<dbReference type="EMBL" id="JBEPLS010000001">
    <property type="protein sequence ID" value="MET3602473.1"/>
    <property type="molecule type" value="Genomic_DNA"/>
</dbReference>
<organism evidence="1 2">
    <name type="scientific">Sphaerotilus sulfidivorans</name>
    <dbReference type="NCBI Taxonomy" id="639200"/>
    <lineage>
        <taxon>Bacteria</taxon>
        <taxon>Pseudomonadati</taxon>
        <taxon>Pseudomonadota</taxon>
        <taxon>Betaproteobacteria</taxon>
        <taxon>Burkholderiales</taxon>
        <taxon>Sphaerotilaceae</taxon>
        <taxon>Sphaerotilus</taxon>
    </lineage>
</organism>
<dbReference type="InterPro" id="IPR010260">
    <property type="entry name" value="AlpA"/>
</dbReference>
<sequence length="84" mass="9250">MQLVSNTHPQATATPAPAEAKPDRLIRLAEVETLTGLKKSSLYNLLRAGKFVKPVRLSSRCTAWSYAAVQAWIQARITEAEAQQ</sequence>
<protein>
    <submittedName>
        <fullName evidence="1">Prophage regulatory protein</fullName>
    </submittedName>
</protein>
<reference evidence="1 2" key="1">
    <citation type="submission" date="2024-06" db="EMBL/GenBank/DDBJ databases">
        <title>Genomic Encyclopedia of Type Strains, Phase IV (KMG-IV): sequencing the most valuable type-strain genomes for metagenomic binning, comparative biology and taxonomic classification.</title>
        <authorList>
            <person name="Goeker M."/>
        </authorList>
    </citation>
    <scope>NUCLEOTIDE SEQUENCE [LARGE SCALE GENOMIC DNA]</scope>
    <source>
        <strain evidence="1 2">D-501</strain>
    </source>
</reference>
<name>A0ABV2IHQ9_9BURK</name>
<gene>
    <name evidence="1" type="ORF">ABIC99_000249</name>
</gene>
<dbReference type="PANTHER" id="PTHR36154">
    <property type="entry name" value="DNA-BINDING TRANSCRIPTIONAL ACTIVATOR ALPA"/>
    <property type="match status" value="1"/>
</dbReference>
<accession>A0ABV2IHQ9</accession>
<dbReference type="RefSeq" id="WP_219341020.1">
    <property type="nucleotide sequence ID" value="NZ_CP035708.1"/>
</dbReference>
<evidence type="ECO:0000313" key="1">
    <source>
        <dbReference type="EMBL" id="MET3602473.1"/>
    </source>
</evidence>
<comment type="caution">
    <text evidence="1">The sequence shown here is derived from an EMBL/GenBank/DDBJ whole genome shotgun (WGS) entry which is preliminary data.</text>
</comment>
<dbReference type="PANTHER" id="PTHR36154:SF1">
    <property type="entry name" value="DNA-BINDING TRANSCRIPTIONAL ACTIVATOR ALPA"/>
    <property type="match status" value="1"/>
</dbReference>
<dbReference type="Pfam" id="PF05930">
    <property type="entry name" value="Phage_AlpA"/>
    <property type="match status" value="1"/>
</dbReference>
<keyword evidence="2" id="KW-1185">Reference proteome</keyword>
<dbReference type="Proteomes" id="UP001549111">
    <property type="component" value="Unassembled WGS sequence"/>
</dbReference>
<dbReference type="InterPro" id="IPR052931">
    <property type="entry name" value="Prophage_regulatory_activator"/>
</dbReference>
<evidence type="ECO:0000313" key="2">
    <source>
        <dbReference type="Proteomes" id="UP001549111"/>
    </source>
</evidence>